<accession>A0AAW1VWC4</accession>
<organism evidence="1 2">
    <name type="scientific">Rubus argutus</name>
    <name type="common">Southern blackberry</name>
    <dbReference type="NCBI Taxonomy" id="59490"/>
    <lineage>
        <taxon>Eukaryota</taxon>
        <taxon>Viridiplantae</taxon>
        <taxon>Streptophyta</taxon>
        <taxon>Embryophyta</taxon>
        <taxon>Tracheophyta</taxon>
        <taxon>Spermatophyta</taxon>
        <taxon>Magnoliopsida</taxon>
        <taxon>eudicotyledons</taxon>
        <taxon>Gunneridae</taxon>
        <taxon>Pentapetalae</taxon>
        <taxon>rosids</taxon>
        <taxon>fabids</taxon>
        <taxon>Rosales</taxon>
        <taxon>Rosaceae</taxon>
        <taxon>Rosoideae</taxon>
        <taxon>Rosoideae incertae sedis</taxon>
        <taxon>Rubus</taxon>
    </lineage>
</organism>
<reference evidence="1 2" key="1">
    <citation type="journal article" date="2023" name="G3 (Bethesda)">
        <title>A chromosome-length genome assembly and annotation of blackberry (Rubus argutus, cv. 'Hillquist').</title>
        <authorList>
            <person name="Bruna T."/>
            <person name="Aryal R."/>
            <person name="Dudchenko O."/>
            <person name="Sargent D.J."/>
            <person name="Mead D."/>
            <person name="Buti M."/>
            <person name="Cavallini A."/>
            <person name="Hytonen T."/>
            <person name="Andres J."/>
            <person name="Pham M."/>
            <person name="Weisz D."/>
            <person name="Mascagni F."/>
            <person name="Usai G."/>
            <person name="Natali L."/>
            <person name="Bassil N."/>
            <person name="Fernandez G.E."/>
            <person name="Lomsadze A."/>
            <person name="Armour M."/>
            <person name="Olukolu B."/>
            <person name="Poorten T."/>
            <person name="Britton C."/>
            <person name="Davik J."/>
            <person name="Ashrafi H."/>
            <person name="Aiden E.L."/>
            <person name="Borodovsky M."/>
            <person name="Worthington M."/>
        </authorList>
    </citation>
    <scope>NUCLEOTIDE SEQUENCE [LARGE SCALE GENOMIC DNA]</scope>
    <source>
        <strain evidence="1">PI 553951</strain>
    </source>
</reference>
<proteinExistence type="predicted"/>
<keyword evidence="2" id="KW-1185">Reference proteome</keyword>
<protein>
    <submittedName>
        <fullName evidence="1">Uncharacterized protein</fullName>
    </submittedName>
</protein>
<dbReference type="Proteomes" id="UP001457282">
    <property type="component" value="Unassembled WGS sequence"/>
</dbReference>
<gene>
    <name evidence="1" type="ORF">M0R45_036535</name>
</gene>
<dbReference type="EMBL" id="JBEDUW010000007">
    <property type="protein sequence ID" value="KAK9912684.1"/>
    <property type="molecule type" value="Genomic_DNA"/>
</dbReference>
<sequence>MEMGWLKSLMDLNYNTSDGGEGCSFNSSSLSLQYLTFSFRSPFSTSFIPSKPDQFLSYPLNDINRIWYQQILIRQETVNEQQQAKLVKCTFNFKTYMVQKAESVNQAMDAAIFAQGPGYDP</sequence>
<evidence type="ECO:0000313" key="1">
    <source>
        <dbReference type="EMBL" id="KAK9912684.1"/>
    </source>
</evidence>
<comment type="caution">
    <text evidence="1">The sequence shown here is derived from an EMBL/GenBank/DDBJ whole genome shotgun (WGS) entry which is preliminary data.</text>
</comment>
<evidence type="ECO:0000313" key="2">
    <source>
        <dbReference type="Proteomes" id="UP001457282"/>
    </source>
</evidence>
<dbReference type="AlphaFoldDB" id="A0AAW1VWC4"/>
<name>A0AAW1VWC4_RUBAR</name>